<proteinExistence type="predicted"/>
<name>A0A0A9BCD4_ARUDO</name>
<accession>A0A0A9BCD4</accession>
<protein>
    <submittedName>
        <fullName evidence="1">Uncharacterized protein</fullName>
    </submittedName>
</protein>
<dbReference type="AlphaFoldDB" id="A0A0A9BCD4"/>
<sequence length="124" mass="13540">MHISAMVQKKPQGRKVPVAHGVLCRYETSSSVRLVDVHVELLNQIPEDGELAQVTGGMEGVHAEEAGVGQGDRNPVPVHVHALCDLLEAMDVAVVGSDKEARPRRPLVMVCTNTNTEAAVRWRW</sequence>
<organism evidence="1">
    <name type="scientific">Arundo donax</name>
    <name type="common">Giant reed</name>
    <name type="synonym">Donax arundinaceus</name>
    <dbReference type="NCBI Taxonomy" id="35708"/>
    <lineage>
        <taxon>Eukaryota</taxon>
        <taxon>Viridiplantae</taxon>
        <taxon>Streptophyta</taxon>
        <taxon>Embryophyta</taxon>
        <taxon>Tracheophyta</taxon>
        <taxon>Spermatophyta</taxon>
        <taxon>Magnoliopsida</taxon>
        <taxon>Liliopsida</taxon>
        <taxon>Poales</taxon>
        <taxon>Poaceae</taxon>
        <taxon>PACMAD clade</taxon>
        <taxon>Arundinoideae</taxon>
        <taxon>Arundineae</taxon>
        <taxon>Arundo</taxon>
    </lineage>
</organism>
<evidence type="ECO:0000313" key="1">
    <source>
        <dbReference type="EMBL" id="JAD56967.1"/>
    </source>
</evidence>
<dbReference type="EMBL" id="GBRH01240928">
    <property type="protein sequence ID" value="JAD56967.1"/>
    <property type="molecule type" value="Transcribed_RNA"/>
</dbReference>
<reference evidence="1" key="2">
    <citation type="journal article" date="2015" name="Data Brief">
        <title>Shoot transcriptome of the giant reed, Arundo donax.</title>
        <authorList>
            <person name="Barrero R.A."/>
            <person name="Guerrero F.D."/>
            <person name="Moolhuijzen P."/>
            <person name="Goolsby J.A."/>
            <person name="Tidwell J."/>
            <person name="Bellgard S.E."/>
            <person name="Bellgard M.I."/>
        </authorList>
    </citation>
    <scope>NUCLEOTIDE SEQUENCE</scope>
    <source>
        <tissue evidence="1">Shoot tissue taken approximately 20 cm above the soil surface</tissue>
    </source>
</reference>
<reference evidence="1" key="1">
    <citation type="submission" date="2014-09" db="EMBL/GenBank/DDBJ databases">
        <authorList>
            <person name="Magalhaes I.L.F."/>
            <person name="Oliveira U."/>
            <person name="Santos F.R."/>
            <person name="Vidigal T.H.D.A."/>
            <person name="Brescovit A.D."/>
            <person name="Santos A.J."/>
        </authorList>
    </citation>
    <scope>NUCLEOTIDE SEQUENCE</scope>
    <source>
        <tissue evidence="1">Shoot tissue taken approximately 20 cm above the soil surface</tissue>
    </source>
</reference>